<keyword evidence="2" id="KW-1185">Reference proteome</keyword>
<dbReference type="InterPro" id="IPR029063">
    <property type="entry name" value="SAM-dependent_MTases_sf"/>
</dbReference>
<sequence>MDLEDEGYISDDTASVVSGRPMSVVSYNSSRDSAGYLRPHAGRTFNVMNPMYMLPADESEWGRLDKQHAMLLYLCQGLYEAPDLVKRALKPDPYGRQKMVLDVGTGGANWAMAMAQEFPHVEIVGTDLAPDTKRPLPENCRLEIDDARCDFSHYYNQCDVIHARSVANGIPDYEAFIHEMAQCLRPGGVALLVEGDFQMLNENKQPQAMAIGYGGPGQSWWQRVLFEAYHLMKRNDSSMDAGYMLDTYFRRNGSFENCGYARKWVNIGAWGHAETAEQTQVRHKVGELMRKNAIEFLNSLRPLLSGRYEQDVIERFIGGANKELSELSVHMYARWHYVWGTLKYDAPEERPDPYILNFSEFPEPWPAPDIIGTREDETLWKWAY</sequence>
<evidence type="ECO:0000313" key="1">
    <source>
        <dbReference type="EMBL" id="KZS99092.1"/>
    </source>
</evidence>
<reference evidence="1 2" key="1">
    <citation type="journal article" date="2016" name="Mol. Biol. Evol.">
        <title>Comparative Genomics of Early-Diverging Mushroom-Forming Fungi Provides Insights into the Origins of Lignocellulose Decay Capabilities.</title>
        <authorList>
            <person name="Nagy L.G."/>
            <person name="Riley R."/>
            <person name="Tritt A."/>
            <person name="Adam C."/>
            <person name="Daum C."/>
            <person name="Floudas D."/>
            <person name="Sun H."/>
            <person name="Yadav J.S."/>
            <person name="Pangilinan J."/>
            <person name="Larsson K.H."/>
            <person name="Matsuura K."/>
            <person name="Barry K."/>
            <person name="Labutti K."/>
            <person name="Kuo R."/>
            <person name="Ohm R.A."/>
            <person name="Bhattacharya S.S."/>
            <person name="Shirouzu T."/>
            <person name="Yoshinaga Y."/>
            <person name="Martin F.M."/>
            <person name="Grigoriev I.V."/>
            <person name="Hibbett D.S."/>
        </authorList>
    </citation>
    <scope>NUCLEOTIDE SEQUENCE [LARGE SCALE GENOMIC DNA]</scope>
    <source>
        <strain evidence="1 2">HHB9708</strain>
    </source>
</reference>
<dbReference type="PANTHER" id="PTHR43591:SF24">
    <property type="entry name" value="2-METHOXY-6-POLYPRENYL-1,4-BENZOQUINOL METHYLASE, MITOCHONDRIAL"/>
    <property type="match status" value="1"/>
</dbReference>
<dbReference type="Proteomes" id="UP000076722">
    <property type="component" value="Unassembled WGS sequence"/>
</dbReference>
<dbReference type="SUPFAM" id="SSF53335">
    <property type="entry name" value="S-adenosyl-L-methionine-dependent methyltransferases"/>
    <property type="match status" value="1"/>
</dbReference>
<organism evidence="1 2">
    <name type="scientific">Sistotremastrum niveocremeum HHB9708</name>
    <dbReference type="NCBI Taxonomy" id="1314777"/>
    <lineage>
        <taxon>Eukaryota</taxon>
        <taxon>Fungi</taxon>
        <taxon>Dikarya</taxon>
        <taxon>Basidiomycota</taxon>
        <taxon>Agaricomycotina</taxon>
        <taxon>Agaricomycetes</taxon>
        <taxon>Sistotremastrales</taxon>
        <taxon>Sistotremastraceae</taxon>
        <taxon>Sertulicium</taxon>
        <taxon>Sertulicium niveocremeum</taxon>
    </lineage>
</organism>
<dbReference type="Gene3D" id="3.40.50.150">
    <property type="entry name" value="Vaccinia Virus protein VP39"/>
    <property type="match status" value="1"/>
</dbReference>
<accession>A0A165AJ80</accession>
<gene>
    <name evidence="1" type="ORF">SISNIDRAFT_447934</name>
</gene>
<dbReference type="GO" id="GO:0032259">
    <property type="term" value="P:methylation"/>
    <property type="evidence" value="ECO:0007669"/>
    <property type="project" value="UniProtKB-KW"/>
</dbReference>
<dbReference type="CDD" id="cd02440">
    <property type="entry name" value="AdoMet_MTases"/>
    <property type="match status" value="1"/>
</dbReference>
<dbReference type="Pfam" id="PF13489">
    <property type="entry name" value="Methyltransf_23"/>
    <property type="match status" value="1"/>
</dbReference>
<evidence type="ECO:0000313" key="2">
    <source>
        <dbReference type="Proteomes" id="UP000076722"/>
    </source>
</evidence>
<dbReference type="PANTHER" id="PTHR43591">
    <property type="entry name" value="METHYLTRANSFERASE"/>
    <property type="match status" value="1"/>
</dbReference>
<keyword evidence="1" id="KW-0808">Transferase</keyword>
<dbReference type="EMBL" id="KV419394">
    <property type="protein sequence ID" value="KZS99092.1"/>
    <property type="molecule type" value="Genomic_DNA"/>
</dbReference>
<name>A0A165AJ80_9AGAM</name>
<dbReference type="AlphaFoldDB" id="A0A165AJ80"/>
<keyword evidence="1" id="KW-0489">Methyltransferase</keyword>
<dbReference type="GO" id="GO:0008168">
    <property type="term" value="F:methyltransferase activity"/>
    <property type="evidence" value="ECO:0007669"/>
    <property type="project" value="UniProtKB-KW"/>
</dbReference>
<protein>
    <submittedName>
        <fullName evidence="1">S-adenosyl-L-methionine-dependent methyltransferase</fullName>
    </submittedName>
</protein>
<proteinExistence type="predicted"/>
<dbReference type="STRING" id="1314777.A0A165AJ80"/>
<dbReference type="OrthoDB" id="2013972at2759"/>